<name>A0AAV1XZ53_LUPLU</name>
<evidence type="ECO:0000313" key="3">
    <source>
        <dbReference type="Proteomes" id="UP001497480"/>
    </source>
</evidence>
<organism evidence="2 3">
    <name type="scientific">Lupinus luteus</name>
    <name type="common">European yellow lupine</name>
    <dbReference type="NCBI Taxonomy" id="3873"/>
    <lineage>
        <taxon>Eukaryota</taxon>
        <taxon>Viridiplantae</taxon>
        <taxon>Streptophyta</taxon>
        <taxon>Embryophyta</taxon>
        <taxon>Tracheophyta</taxon>
        <taxon>Spermatophyta</taxon>
        <taxon>Magnoliopsida</taxon>
        <taxon>eudicotyledons</taxon>
        <taxon>Gunneridae</taxon>
        <taxon>Pentapetalae</taxon>
        <taxon>rosids</taxon>
        <taxon>fabids</taxon>
        <taxon>Fabales</taxon>
        <taxon>Fabaceae</taxon>
        <taxon>Papilionoideae</taxon>
        <taxon>50 kb inversion clade</taxon>
        <taxon>genistoids sensu lato</taxon>
        <taxon>core genistoids</taxon>
        <taxon>Genisteae</taxon>
        <taxon>Lupinus</taxon>
    </lineage>
</organism>
<evidence type="ECO:0000313" key="2">
    <source>
        <dbReference type="EMBL" id="CAL0326907.1"/>
    </source>
</evidence>
<dbReference type="AlphaFoldDB" id="A0AAV1XZ53"/>
<evidence type="ECO:0008006" key="4">
    <source>
        <dbReference type="Google" id="ProtNLM"/>
    </source>
</evidence>
<protein>
    <recommendedName>
        <fullName evidence="4">Proline-rich protein</fullName>
    </recommendedName>
</protein>
<evidence type="ECO:0000256" key="1">
    <source>
        <dbReference type="SAM" id="MobiDB-lite"/>
    </source>
</evidence>
<dbReference type="EMBL" id="CAXHTB010000020">
    <property type="protein sequence ID" value="CAL0326907.1"/>
    <property type="molecule type" value="Genomic_DNA"/>
</dbReference>
<proteinExistence type="predicted"/>
<comment type="caution">
    <text evidence="2">The sequence shown here is derived from an EMBL/GenBank/DDBJ whole genome shotgun (WGS) entry which is preliminary data.</text>
</comment>
<feature type="region of interest" description="Disordered" evidence="1">
    <location>
        <begin position="101"/>
        <end position="122"/>
    </location>
</feature>
<reference evidence="2 3" key="1">
    <citation type="submission" date="2024-03" db="EMBL/GenBank/DDBJ databases">
        <authorList>
            <person name="Martinez-Hernandez J."/>
        </authorList>
    </citation>
    <scope>NUCLEOTIDE SEQUENCE [LARGE SCALE GENOMIC DNA]</scope>
</reference>
<sequence length="195" mass="21728">MDDPGYQGTSNRAGLSVTVECKSANGDFKRRGIAAPCPAHDGSFHHTKIVINSKEGGVKKYTLGPTHKLKFSSLICTSTFFWPFFNHHHFSPKLHHPHDFTSPPSNEVFPPPPKHPLPPPLPVYEKPPPVKKPFLPPSPISNPLPPPPPITDYEPLIPPFHKLHPFPPLPKIPGKYFHQPMFGKWPPLPSFSPHA</sequence>
<accession>A0AAV1XZ53</accession>
<keyword evidence="3" id="KW-1185">Reference proteome</keyword>
<gene>
    <name evidence="2" type="ORF">LLUT_LOCUS27967</name>
</gene>
<feature type="compositionally biased region" description="Pro residues" evidence="1">
    <location>
        <begin position="109"/>
        <end position="122"/>
    </location>
</feature>
<dbReference type="Proteomes" id="UP001497480">
    <property type="component" value="Unassembled WGS sequence"/>
</dbReference>